<name>A0ABY0ISB8_9RHOO</name>
<reference evidence="1 2" key="1">
    <citation type="submission" date="2019-02" db="EMBL/GenBank/DDBJ databases">
        <title>Genomic Encyclopedia of Type Strains, Phase IV (KMG-IV): sequencing the most valuable type-strain genomes for metagenomic binning, comparative biology and taxonomic classification.</title>
        <authorList>
            <person name="Goeker M."/>
        </authorList>
    </citation>
    <scope>NUCLEOTIDE SEQUENCE [LARGE SCALE GENOMIC DNA]</scope>
    <source>
        <strain evidence="1 2">DSM 21223</strain>
    </source>
</reference>
<keyword evidence="2" id="KW-1185">Reference proteome</keyword>
<organism evidence="1 2">
    <name type="scientific">Azospira oryzae</name>
    <dbReference type="NCBI Taxonomy" id="146939"/>
    <lineage>
        <taxon>Bacteria</taxon>
        <taxon>Pseudomonadati</taxon>
        <taxon>Pseudomonadota</taxon>
        <taxon>Betaproteobacteria</taxon>
        <taxon>Rhodocyclales</taxon>
        <taxon>Rhodocyclaceae</taxon>
        <taxon>Azospira</taxon>
    </lineage>
</organism>
<evidence type="ECO:0000313" key="2">
    <source>
        <dbReference type="Proteomes" id="UP000292136"/>
    </source>
</evidence>
<sequence length="239" mass="27195">MNHLIQTFRNGQFTRSRSNIPVKAAPSGRWALRDKAPRSAPYLQRWAPGVLMLRKLLVAIVLSPVAAYAGLDVSAYERLSIVPSPQFDSDGEPREPNQVKLAPVEFVERFAGLTAGKVYHYESAFEFRAGSYSGYNYWRNELAKLAGNEQTPFKSFNGKTELRYDATVWNIKRGPFWELIDFSDAEGVIGPVVCKRVYKDFLQYQVAASKHPDEYFRTSYQDWMKAFSMCANDGAIVFH</sequence>
<comment type="caution">
    <text evidence="1">The sequence shown here is derived from an EMBL/GenBank/DDBJ whole genome shotgun (WGS) entry which is preliminary data.</text>
</comment>
<proteinExistence type="predicted"/>
<accession>A0ABY0ISB8</accession>
<dbReference type="Proteomes" id="UP000292136">
    <property type="component" value="Unassembled WGS sequence"/>
</dbReference>
<evidence type="ECO:0000313" key="1">
    <source>
        <dbReference type="EMBL" id="RZT90483.1"/>
    </source>
</evidence>
<gene>
    <name evidence="1" type="ORF">EV678_1300</name>
</gene>
<dbReference type="EMBL" id="SHKM01000001">
    <property type="protein sequence ID" value="RZT90483.1"/>
    <property type="molecule type" value="Genomic_DNA"/>
</dbReference>
<protein>
    <recommendedName>
        <fullName evidence="3">CNP1-like family</fullName>
    </recommendedName>
</protein>
<evidence type="ECO:0008006" key="3">
    <source>
        <dbReference type="Google" id="ProtNLM"/>
    </source>
</evidence>